<keyword evidence="2" id="KW-1185">Reference proteome</keyword>
<sequence>MTNINAFSNPESHLIGLYKDQGSGAFLFAIPKPGKKGVDTATSAAFASFYSILDAKEKLPKASASLKYIGFVASKHIAGAAVDILVGQLLDTALADTLRTLGDVSLRAATAELEDANNEPTRKGKERHRMLAQGHLGVVFQAAQRELTALEKKLLPYTDRRAEAHRKATLVAAAIALINRDAGMQAAAKWAEKAKTHFERYDKLKGDTDREVLARMDRQESKLQSSRAPIVRHPIYVAPMAGAPWVLRKTALRDLEKARRPILVRVTRLDEERSHFEVLYGALRS</sequence>
<gene>
    <name evidence="1" type="ORF">QF030_000461</name>
</gene>
<organism evidence="1 2">
    <name type="scientific">Streptomyces rishiriensis</name>
    <dbReference type="NCBI Taxonomy" id="68264"/>
    <lineage>
        <taxon>Bacteria</taxon>
        <taxon>Bacillati</taxon>
        <taxon>Actinomycetota</taxon>
        <taxon>Actinomycetes</taxon>
        <taxon>Kitasatosporales</taxon>
        <taxon>Streptomycetaceae</taxon>
        <taxon>Streptomyces</taxon>
    </lineage>
</organism>
<dbReference type="RefSeq" id="WP_307160903.1">
    <property type="nucleotide sequence ID" value="NZ_JAUSWV010000001.1"/>
</dbReference>
<evidence type="ECO:0000313" key="1">
    <source>
        <dbReference type="EMBL" id="MDQ0578283.1"/>
    </source>
</evidence>
<reference evidence="1 2" key="1">
    <citation type="submission" date="2023-07" db="EMBL/GenBank/DDBJ databases">
        <title>Comparative genomics of wheat-associated soil bacteria to identify genetic determinants of phenazine resistance.</title>
        <authorList>
            <person name="Mouncey N."/>
        </authorList>
    </citation>
    <scope>NUCLEOTIDE SEQUENCE [LARGE SCALE GENOMIC DNA]</scope>
    <source>
        <strain evidence="1 2">B2I6</strain>
    </source>
</reference>
<name>A0ABU0NGQ2_STRRH</name>
<protein>
    <submittedName>
        <fullName evidence="1">Uncharacterized protein</fullName>
    </submittedName>
</protein>
<accession>A0ABU0NGQ2</accession>
<dbReference type="EMBL" id="JAUSWV010000001">
    <property type="protein sequence ID" value="MDQ0578283.1"/>
    <property type="molecule type" value="Genomic_DNA"/>
</dbReference>
<proteinExistence type="predicted"/>
<evidence type="ECO:0000313" key="2">
    <source>
        <dbReference type="Proteomes" id="UP001230654"/>
    </source>
</evidence>
<dbReference type="Proteomes" id="UP001230654">
    <property type="component" value="Unassembled WGS sequence"/>
</dbReference>
<comment type="caution">
    <text evidence="1">The sequence shown here is derived from an EMBL/GenBank/DDBJ whole genome shotgun (WGS) entry which is preliminary data.</text>
</comment>